<dbReference type="EMBL" id="MU853774">
    <property type="protein sequence ID" value="KAK3942336.1"/>
    <property type="molecule type" value="Genomic_DNA"/>
</dbReference>
<dbReference type="AlphaFoldDB" id="A0AAN6S765"/>
<keyword evidence="3" id="KW-1185">Reference proteome</keyword>
<evidence type="ECO:0000313" key="3">
    <source>
        <dbReference type="Proteomes" id="UP001303473"/>
    </source>
</evidence>
<evidence type="ECO:0000313" key="2">
    <source>
        <dbReference type="EMBL" id="KAK3942336.1"/>
    </source>
</evidence>
<dbReference type="Proteomes" id="UP001303473">
    <property type="component" value="Unassembled WGS sequence"/>
</dbReference>
<name>A0AAN6S765_9PEZI</name>
<feature type="compositionally biased region" description="Basic and acidic residues" evidence="1">
    <location>
        <begin position="47"/>
        <end position="56"/>
    </location>
</feature>
<organism evidence="2 3">
    <name type="scientific">Diplogelasinospora grovesii</name>
    <dbReference type="NCBI Taxonomy" id="303347"/>
    <lineage>
        <taxon>Eukaryota</taxon>
        <taxon>Fungi</taxon>
        <taxon>Dikarya</taxon>
        <taxon>Ascomycota</taxon>
        <taxon>Pezizomycotina</taxon>
        <taxon>Sordariomycetes</taxon>
        <taxon>Sordariomycetidae</taxon>
        <taxon>Sordariales</taxon>
        <taxon>Diplogelasinosporaceae</taxon>
        <taxon>Diplogelasinospora</taxon>
    </lineage>
</organism>
<evidence type="ECO:0000256" key="1">
    <source>
        <dbReference type="SAM" id="MobiDB-lite"/>
    </source>
</evidence>
<accession>A0AAN6S765</accession>
<reference evidence="3" key="1">
    <citation type="journal article" date="2023" name="Mol. Phylogenet. Evol.">
        <title>Genome-scale phylogeny and comparative genomics of the fungal order Sordariales.</title>
        <authorList>
            <person name="Hensen N."/>
            <person name="Bonometti L."/>
            <person name="Westerberg I."/>
            <person name="Brannstrom I.O."/>
            <person name="Guillou S."/>
            <person name="Cros-Aarteil S."/>
            <person name="Calhoun S."/>
            <person name="Haridas S."/>
            <person name="Kuo A."/>
            <person name="Mondo S."/>
            <person name="Pangilinan J."/>
            <person name="Riley R."/>
            <person name="LaButti K."/>
            <person name="Andreopoulos B."/>
            <person name="Lipzen A."/>
            <person name="Chen C."/>
            <person name="Yan M."/>
            <person name="Daum C."/>
            <person name="Ng V."/>
            <person name="Clum A."/>
            <person name="Steindorff A."/>
            <person name="Ohm R.A."/>
            <person name="Martin F."/>
            <person name="Silar P."/>
            <person name="Natvig D.O."/>
            <person name="Lalanne C."/>
            <person name="Gautier V."/>
            <person name="Ament-Velasquez S.L."/>
            <person name="Kruys A."/>
            <person name="Hutchinson M.I."/>
            <person name="Powell A.J."/>
            <person name="Barry K."/>
            <person name="Miller A.N."/>
            <person name="Grigoriev I.V."/>
            <person name="Debuchy R."/>
            <person name="Gladieux P."/>
            <person name="Hiltunen Thoren M."/>
            <person name="Johannesson H."/>
        </authorList>
    </citation>
    <scope>NUCLEOTIDE SEQUENCE [LARGE SCALE GENOMIC DNA]</scope>
    <source>
        <strain evidence="3">CBS 340.73</strain>
    </source>
</reference>
<proteinExistence type="predicted"/>
<gene>
    <name evidence="2" type="ORF">QBC46DRAFT_457538</name>
</gene>
<sequence length="95" mass="10377">MAPTVSWRQGCQPRSPTMANGILTACQTAANDSGLAGFSTMTGRHTSRSDRQDHATTRVKTSFQTNNGTHQVAHIYMDATYTYTGHALYPNVKND</sequence>
<feature type="region of interest" description="Disordered" evidence="1">
    <location>
        <begin position="37"/>
        <end position="58"/>
    </location>
</feature>
<comment type="caution">
    <text evidence="2">The sequence shown here is derived from an EMBL/GenBank/DDBJ whole genome shotgun (WGS) entry which is preliminary data.</text>
</comment>
<protein>
    <submittedName>
        <fullName evidence="2">Uncharacterized protein</fullName>
    </submittedName>
</protein>